<name>A0A371P791_9BACL</name>
<proteinExistence type="predicted"/>
<protein>
    <recommendedName>
        <fullName evidence="4">SH3 domain-containing protein</fullName>
    </recommendedName>
</protein>
<feature type="transmembrane region" description="Helical" evidence="1">
    <location>
        <begin position="46"/>
        <end position="65"/>
    </location>
</feature>
<dbReference type="EMBL" id="QUBQ01000004">
    <property type="protein sequence ID" value="REK71811.1"/>
    <property type="molecule type" value="Genomic_DNA"/>
</dbReference>
<sequence length="453" mass="52035">MNDTRPEWYERMKRGPMRERTFTEEKMGEIVRQAEGDAAGGKDRFIRWYMVIGGAMVVALMVMILSQSNPLRWLGPELAGPGPSPMPTIESFMPSEAPTESSVPQSNIGYVKGEAGAFTSPEYMPMTGPAFVAIPGIQYDVIEQSGEFVKIAANGREGWVYKWYLTADRDERSVISVDPYTMLIKTPVTFGMYPDEAELSGYELEAGKAARVTKEYEEWVSIEIITYDQSYVGDRWVRKTALEPWNSSKAKEGRLRPGGIVRSEHGEVNPLEGYSHIFIREQLEDGRYGIGAPGGFTGYIRAEDFMPNPFLPAPWETWSFISQDEEDRYREYAKNRDEEQLRALVPLEVFKYYVKASEAEDFETVYGLFMKDDGYELPSYESYLGDLSKDEEGRNRSKQQWAAWREHDQLYEEINGDQAVIHMTHREEEKDTRGFQLVKNRDGIWKVAWMPMQ</sequence>
<reference evidence="2 3" key="1">
    <citation type="submission" date="2018-08" db="EMBL/GenBank/DDBJ databases">
        <title>Paenibacillus sp. M4BSY-1, whole genome shotgun sequence.</title>
        <authorList>
            <person name="Tuo L."/>
        </authorList>
    </citation>
    <scope>NUCLEOTIDE SEQUENCE [LARGE SCALE GENOMIC DNA]</scope>
    <source>
        <strain evidence="2 3">M4BSY-1</strain>
    </source>
</reference>
<keyword evidence="3" id="KW-1185">Reference proteome</keyword>
<dbReference type="Proteomes" id="UP000261905">
    <property type="component" value="Unassembled WGS sequence"/>
</dbReference>
<comment type="caution">
    <text evidence="2">The sequence shown here is derived from an EMBL/GenBank/DDBJ whole genome shotgun (WGS) entry which is preliminary data.</text>
</comment>
<evidence type="ECO:0000313" key="2">
    <source>
        <dbReference type="EMBL" id="REK71811.1"/>
    </source>
</evidence>
<dbReference type="RefSeq" id="WP_116048070.1">
    <property type="nucleotide sequence ID" value="NZ_QUBQ01000004.1"/>
</dbReference>
<dbReference type="AlphaFoldDB" id="A0A371P791"/>
<dbReference type="Gene3D" id="2.30.30.40">
    <property type="entry name" value="SH3 Domains"/>
    <property type="match status" value="1"/>
</dbReference>
<dbReference type="OrthoDB" id="2990745at2"/>
<evidence type="ECO:0000313" key="3">
    <source>
        <dbReference type="Proteomes" id="UP000261905"/>
    </source>
</evidence>
<keyword evidence="1" id="KW-1133">Transmembrane helix</keyword>
<evidence type="ECO:0008006" key="4">
    <source>
        <dbReference type="Google" id="ProtNLM"/>
    </source>
</evidence>
<gene>
    <name evidence="2" type="ORF">DX130_19020</name>
</gene>
<accession>A0A371P791</accession>
<evidence type="ECO:0000256" key="1">
    <source>
        <dbReference type="SAM" id="Phobius"/>
    </source>
</evidence>
<keyword evidence="1" id="KW-0812">Transmembrane</keyword>
<keyword evidence="1" id="KW-0472">Membrane</keyword>
<organism evidence="2 3">
    <name type="scientific">Paenibacillus paeoniae</name>
    <dbReference type="NCBI Taxonomy" id="2292705"/>
    <lineage>
        <taxon>Bacteria</taxon>
        <taxon>Bacillati</taxon>
        <taxon>Bacillota</taxon>
        <taxon>Bacilli</taxon>
        <taxon>Bacillales</taxon>
        <taxon>Paenibacillaceae</taxon>
        <taxon>Paenibacillus</taxon>
    </lineage>
</organism>